<protein>
    <recommendedName>
        <fullName evidence="3">Transposase</fullName>
    </recommendedName>
</protein>
<dbReference type="GO" id="GO:0006313">
    <property type="term" value="P:DNA transposition"/>
    <property type="evidence" value="ECO:0007669"/>
    <property type="project" value="InterPro"/>
</dbReference>
<sequence>MEVVTRGERRRIWSEEDKVRIVQEAMVPGAVAADVARRWGVGTGQLYTWRRELLDRTAHAAATAAIPAPSFAQVTLAEPAAAPSSPSLPSRAGLMEIVLPSGAVVRVDAAVDGDALRRVLGALAAR</sequence>
<name>A0A327LU91_9PROT</name>
<dbReference type="EMBL" id="QLIX01000078">
    <property type="protein sequence ID" value="RAI53717.1"/>
    <property type="molecule type" value="Genomic_DNA"/>
</dbReference>
<keyword evidence="2" id="KW-1185">Reference proteome</keyword>
<dbReference type="GO" id="GO:0043565">
    <property type="term" value="F:sequence-specific DNA binding"/>
    <property type="evidence" value="ECO:0007669"/>
    <property type="project" value="InterPro"/>
</dbReference>
<dbReference type="NCBIfam" id="NF047595">
    <property type="entry name" value="IS66_ISRel24_TnpA"/>
    <property type="match status" value="1"/>
</dbReference>
<evidence type="ECO:0000313" key="1">
    <source>
        <dbReference type="EMBL" id="RAI53717.1"/>
    </source>
</evidence>
<accession>A0A327LU91</accession>
<dbReference type="PANTHER" id="PTHR37936:SF3">
    <property type="entry name" value="TRANSPOSASE INSC FOR INSERTION ELEMENT IS2A-RELATED"/>
    <property type="match status" value="1"/>
</dbReference>
<dbReference type="AlphaFoldDB" id="A0A327LU91"/>
<evidence type="ECO:0000313" key="2">
    <source>
        <dbReference type="Proteomes" id="UP000249065"/>
    </source>
</evidence>
<gene>
    <name evidence="1" type="ORF">DOO78_26815</name>
</gene>
<dbReference type="RefSeq" id="WP_111472937.1">
    <property type="nucleotide sequence ID" value="NZ_QLIX01000078.1"/>
</dbReference>
<dbReference type="SUPFAM" id="SSF48295">
    <property type="entry name" value="TrpR-like"/>
    <property type="match status" value="1"/>
</dbReference>
<dbReference type="PANTHER" id="PTHR37936">
    <property type="entry name" value="TRANSPOSASE INSC FOR INSERTION ELEMENT IS2A-RELATED"/>
    <property type="match status" value="1"/>
</dbReference>
<dbReference type="InterPro" id="IPR002514">
    <property type="entry name" value="Transposase_8"/>
</dbReference>
<dbReference type="InterPro" id="IPR010921">
    <property type="entry name" value="Trp_repressor/repl_initiator"/>
</dbReference>
<reference evidence="2" key="1">
    <citation type="submission" date="2018-06" db="EMBL/GenBank/DDBJ databases">
        <authorList>
            <person name="Khan S.A."/>
        </authorList>
    </citation>
    <scope>NUCLEOTIDE SEQUENCE [LARGE SCALE GENOMIC DNA]</scope>
    <source>
        <strain evidence="2">DB-1506</strain>
    </source>
</reference>
<dbReference type="OrthoDB" id="7267835at2"/>
<dbReference type="Proteomes" id="UP000249065">
    <property type="component" value="Unassembled WGS sequence"/>
</dbReference>
<proteinExistence type="predicted"/>
<dbReference type="GO" id="GO:0004803">
    <property type="term" value="F:transposase activity"/>
    <property type="evidence" value="ECO:0007669"/>
    <property type="project" value="InterPro"/>
</dbReference>
<evidence type="ECO:0008006" key="3">
    <source>
        <dbReference type="Google" id="ProtNLM"/>
    </source>
</evidence>
<comment type="caution">
    <text evidence="1">The sequence shown here is derived from an EMBL/GenBank/DDBJ whole genome shotgun (WGS) entry which is preliminary data.</text>
</comment>
<organism evidence="1 2">
    <name type="scientific">Roseicella frigidaeris</name>
    <dbReference type="NCBI Taxonomy" id="2230885"/>
    <lineage>
        <taxon>Bacteria</taxon>
        <taxon>Pseudomonadati</taxon>
        <taxon>Pseudomonadota</taxon>
        <taxon>Alphaproteobacteria</taxon>
        <taxon>Acetobacterales</taxon>
        <taxon>Roseomonadaceae</taxon>
        <taxon>Roseicella</taxon>
    </lineage>
</organism>
<dbReference type="Pfam" id="PF01527">
    <property type="entry name" value="HTH_Tnp_1"/>
    <property type="match status" value="1"/>
</dbReference>